<dbReference type="Proteomes" id="UP000694425">
    <property type="component" value="Unplaced"/>
</dbReference>
<name>A0A8C7A9B1_NEOVI</name>
<evidence type="ECO:0000256" key="4">
    <source>
        <dbReference type="ARBA" id="ARBA00023052"/>
    </source>
</evidence>
<dbReference type="SUPFAM" id="SSF52518">
    <property type="entry name" value="Thiamin diphosphate-binding fold (THDP-binding)"/>
    <property type="match status" value="1"/>
</dbReference>
<keyword evidence="2" id="KW-0809">Transit peptide</keyword>
<keyword evidence="4" id="KW-0786">Thiamine pyrophosphate</keyword>
<protein>
    <recommendedName>
        <fullName evidence="5">Dehydrogenase E1 component domain-containing protein</fullName>
    </recommendedName>
</protein>
<sequence>MRKMLAAVSRVLGVAQKPASRVLVASRNFANDATFEIKKCDLHRLEEGPPVTTVLTREDGLKYYRMMQTVRRMELKADQLYKQKIIRGFCHLCDGQRAQVGREAGSRGGWLSLLSKYLGCGFPLCICFDVYVHMLPFIGRRGGCAKGKGGSMHMYAKNFYGGNGIVGAQVIRVEDEDCSLS</sequence>
<dbReference type="PANTHER" id="PTHR11516">
    <property type="entry name" value="PYRUVATE DEHYDROGENASE E1 COMPONENT, ALPHA SUBUNIT BACTERIAL AND ORGANELLAR"/>
    <property type="match status" value="1"/>
</dbReference>
<feature type="domain" description="Dehydrogenase E1 component" evidence="5">
    <location>
        <begin position="65"/>
        <end position="174"/>
    </location>
</feature>
<dbReference type="Pfam" id="PF00676">
    <property type="entry name" value="E1_dh"/>
    <property type="match status" value="1"/>
</dbReference>
<reference evidence="6" key="1">
    <citation type="submission" date="2025-08" db="UniProtKB">
        <authorList>
            <consortium name="Ensembl"/>
        </authorList>
    </citation>
    <scope>IDENTIFICATION</scope>
</reference>
<evidence type="ECO:0000256" key="1">
    <source>
        <dbReference type="ARBA" id="ARBA00001964"/>
    </source>
</evidence>
<dbReference type="GO" id="GO:0004739">
    <property type="term" value="F:pyruvate dehydrogenase (acetyl-transferring) activity"/>
    <property type="evidence" value="ECO:0007669"/>
    <property type="project" value="TreeGrafter"/>
</dbReference>
<organism evidence="6 7">
    <name type="scientific">Neovison vison</name>
    <name type="common">American mink</name>
    <name type="synonym">Mustela vison</name>
    <dbReference type="NCBI Taxonomy" id="452646"/>
    <lineage>
        <taxon>Eukaryota</taxon>
        <taxon>Metazoa</taxon>
        <taxon>Chordata</taxon>
        <taxon>Craniata</taxon>
        <taxon>Vertebrata</taxon>
        <taxon>Euteleostomi</taxon>
        <taxon>Mammalia</taxon>
        <taxon>Eutheria</taxon>
        <taxon>Laurasiatheria</taxon>
        <taxon>Carnivora</taxon>
        <taxon>Caniformia</taxon>
        <taxon>Musteloidea</taxon>
        <taxon>Mustelidae</taxon>
        <taxon>Mustelinae</taxon>
        <taxon>Neogale</taxon>
    </lineage>
</organism>
<evidence type="ECO:0000259" key="5">
    <source>
        <dbReference type="Pfam" id="PF00676"/>
    </source>
</evidence>
<accession>A0A8C7A9B1</accession>
<reference evidence="6" key="2">
    <citation type="submission" date="2025-09" db="UniProtKB">
        <authorList>
            <consortium name="Ensembl"/>
        </authorList>
    </citation>
    <scope>IDENTIFICATION</scope>
</reference>
<dbReference type="InterPro" id="IPR050642">
    <property type="entry name" value="PDH_E1_Alpha_Subunit"/>
</dbReference>
<proteinExistence type="predicted"/>
<keyword evidence="3" id="KW-0560">Oxidoreductase</keyword>
<dbReference type="PANTHER" id="PTHR11516:SF60">
    <property type="entry name" value="PYRUVATE DEHYDROGENASE E1 COMPONENT SUBUNIT ALPHA"/>
    <property type="match status" value="1"/>
</dbReference>
<dbReference type="AlphaFoldDB" id="A0A8C7A9B1"/>
<evidence type="ECO:0000256" key="3">
    <source>
        <dbReference type="ARBA" id="ARBA00023002"/>
    </source>
</evidence>
<dbReference type="InterPro" id="IPR001017">
    <property type="entry name" value="DH_E1"/>
</dbReference>
<dbReference type="GO" id="GO:0006086">
    <property type="term" value="P:pyruvate decarboxylation to acetyl-CoA"/>
    <property type="evidence" value="ECO:0007669"/>
    <property type="project" value="TreeGrafter"/>
</dbReference>
<keyword evidence="7" id="KW-1185">Reference proteome</keyword>
<dbReference type="GeneTree" id="ENSGT00530000063174"/>
<dbReference type="Ensembl" id="ENSNVIT00000002217.1">
    <property type="protein sequence ID" value="ENSNVIP00000001907.1"/>
    <property type="gene ID" value="ENSNVIG00000001555.1"/>
</dbReference>
<evidence type="ECO:0000313" key="6">
    <source>
        <dbReference type="Ensembl" id="ENSNVIP00000001907.1"/>
    </source>
</evidence>
<dbReference type="InterPro" id="IPR029061">
    <property type="entry name" value="THDP-binding"/>
</dbReference>
<dbReference type="Gene3D" id="3.40.50.970">
    <property type="match status" value="1"/>
</dbReference>
<comment type="cofactor">
    <cofactor evidence="1">
        <name>thiamine diphosphate</name>
        <dbReference type="ChEBI" id="CHEBI:58937"/>
    </cofactor>
</comment>
<evidence type="ECO:0000313" key="7">
    <source>
        <dbReference type="Proteomes" id="UP000694425"/>
    </source>
</evidence>
<evidence type="ECO:0000256" key="2">
    <source>
        <dbReference type="ARBA" id="ARBA00022946"/>
    </source>
</evidence>